<feature type="region of interest" description="Disordered" evidence="1">
    <location>
        <begin position="139"/>
        <end position="195"/>
    </location>
</feature>
<evidence type="ECO:0000256" key="1">
    <source>
        <dbReference type="SAM" id="MobiDB-lite"/>
    </source>
</evidence>
<keyword evidence="3" id="KW-1185">Reference proteome</keyword>
<name>A0AAV5VK68_9BILA</name>
<protein>
    <recommendedName>
        <fullName evidence="4">G protein-coupled receptor</fullName>
    </recommendedName>
</protein>
<feature type="non-terminal residue" evidence="2">
    <location>
        <position position="195"/>
    </location>
</feature>
<evidence type="ECO:0008006" key="4">
    <source>
        <dbReference type="Google" id="ProtNLM"/>
    </source>
</evidence>
<sequence length="195" mass="22061">MVPDSGPILELFEPRRPGSLHLHYTNAVLDLALSLLLDLLLLRPDFIVREPNLDFLGWSFSLVWIVREHLLLDHVRQQAHLLVAVATDGVHLVLLAARLTRRNVLQGREQSSVGEFACLLLRMTGPVLGHSPQRLHLLHNIGDAPRSERRTGARWRHATRRQRKSGRERRRPGATQRLTNDVVEGGIETSNSTSQ</sequence>
<accession>A0AAV5VK68</accession>
<dbReference type="EMBL" id="BTSY01000003">
    <property type="protein sequence ID" value="GMT18330.1"/>
    <property type="molecule type" value="Genomic_DNA"/>
</dbReference>
<reference evidence="2" key="1">
    <citation type="submission" date="2023-10" db="EMBL/GenBank/DDBJ databases">
        <title>Genome assembly of Pristionchus species.</title>
        <authorList>
            <person name="Yoshida K."/>
            <person name="Sommer R.J."/>
        </authorList>
    </citation>
    <scope>NUCLEOTIDE SEQUENCE</scope>
    <source>
        <strain evidence="2">RS5133</strain>
    </source>
</reference>
<evidence type="ECO:0000313" key="2">
    <source>
        <dbReference type="EMBL" id="GMT18330.1"/>
    </source>
</evidence>
<evidence type="ECO:0000313" key="3">
    <source>
        <dbReference type="Proteomes" id="UP001432322"/>
    </source>
</evidence>
<comment type="caution">
    <text evidence="2">The sequence shown here is derived from an EMBL/GenBank/DDBJ whole genome shotgun (WGS) entry which is preliminary data.</text>
</comment>
<gene>
    <name evidence="2" type="ORF">PFISCL1PPCAC_9627</name>
</gene>
<organism evidence="2 3">
    <name type="scientific">Pristionchus fissidentatus</name>
    <dbReference type="NCBI Taxonomy" id="1538716"/>
    <lineage>
        <taxon>Eukaryota</taxon>
        <taxon>Metazoa</taxon>
        <taxon>Ecdysozoa</taxon>
        <taxon>Nematoda</taxon>
        <taxon>Chromadorea</taxon>
        <taxon>Rhabditida</taxon>
        <taxon>Rhabditina</taxon>
        <taxon>Diplogasteromorpha</taxon>
        <taxon>Diplogasteroidea</taxon>
        <taxon>Neodiplogasteridae</taxon>
        <taxon>Pristionchus</taxon>
    </lineage>
</organism>
<proteinExistence type="predicted"/>
<dbReference type="Proteomes" id="UP001432322">
    <property type="component" value="Unassembled WGS sequence"/>
</dbReference>
<dbReference type="AlphaFoldDB" id="A0AAV5VK68"/>
<feature type="compositionally biased region" description="Basic residues" evidence="1">
    <location>
        <begin position="152"/>
        <end position="172"/>
    </location>
</feature>